<reference evidence="1 2" key="1">
    <citation type="submission" date="2024-09" db="EMBL/GenBank/DDBJ databases">
        <title>Chromosome-scale assembly of Riccia fluitans.</title>
        <authorList>
            <person name="Paukszto L."/>
            <person name="Sawicki J."/>
            <person name="Karawczyk K."/>
            <person name="Piernik-Szablinska J."/>
            <person name="Szczecinska M."/>
            <person name="Mazdziarz M."/>
        </authorList>
    </citation>
    <scope>NUCLEOTIDE SEQUENCE [LARGE SCALE GENOMIC DNA]</scope>
    <source>
        <strain evidence="1">Rf_01</strain>
        <tissue evidence="1">Aerial parts of the thallus</tissue>
    </source>
</reference>
<dbReference type="EMBL" id="JBHFFA010000006">
    <property type="protein sequence ID" value="KAL2622678.1"/>
    <property type="molecule type" value="Genomic_DNA"/>
</dbReference>
<evidence type="ECO:0000313" key="2">
    <source>
        <dbReference type="Proteomes" id="UP001605036"/>
    </source>
</evidence>
<gene>
    <name evidence="1" type="ORF">R1flu_002883</name>
</gene>
<dbReference type="Proteomes" id="UP001605036">
    <property type="component" value="Unassembled WGS sequence"/>
</dbReference>
<sequence>MPSTRLLHQLPRGFVIDDPRRSAARLEIQTASVNVQFQLPERVDGVEGGTWQMAGMYPAISGSERTKNRLTHLFTKKYRKS</sequence>
<accession>A0ABD1Y7D7</accession>
<organism evidence="1 2">
    <name type="scientific">Riccia fluitans</name>
    <dbReference type="NCBI Taxonomy" id="41844"/>
    <lineage>
        <taxon>Eukaryota</taxon>
        <taxon>Viridiplantae</taxon>
        <taxon>Streptophyta</taxon>
        <taxon>Embryophyta</taxon>
        <taxon>Marchantiophyta</taxon>
        <taxon>Marchantiopsida</taxon>
        <taxon>Marchantiidae</taxon>
        <taxon>Marchantiales</taxon>
        <taxon>Ricciaceae</taxon>
        <taxon>Riccia</taxon>
    </lineage>
</organism>
<keyword evidence="2" id="KW-1185">Reference proteome</keyword>
<comment type="caution">
    <text evidence="1">The sequence shown here is derived from an EMBL/GenBank/DDBJ whole genome shotgun (WGS) entry which is preliminary data.</text>
</comment>
<dbReference type="AlphaFoldDB" id="A0ABD1Y7D7"/>
<evidence type="ECO:0000313" key="1">
    <source>
        <dbReference type="EMBL" id="KAL2622678.1"/>
    </source>
</evidence>
<name>A0ABD1Y7D7_9MARC</name>
<proteinExistence type="predicted"/>
<protein>
    <submittedName>
        <fullName evidence="1">Uncharacterized protein</fullName>
    </submittedName>
</protein>